<name>A0A081REB5_SPHCR</name>
<dbReference type="EMBL" id="JFHR01000021">
    <property type="protein sequence ID" value="KEQ53538.1"/>
    <property type="molecule type" value="Genomic_DNA"/>
</dbReference>
<dbReference type="RefSeq" id="WP_051749707.1">
    <property type="nucleotide sequence ID" value="NZ_JFHR01000021.1"/>
</dbReference>
<dbReference type="Gene3D" id="2.40.128.580">
    <property type="entry name" value="GXWXG domain"/>
    <property type="match status" value="1"/>
</dbReference>
<dbReference type="Pfam" id="PF14232">
    <property type="entry name" value="DUF4334"/>
    <property type="match status" value="1"/>
</dbReference>
<dbReference type="Pfam" id="PF14231">
    <property type="entry name" value="GXWXG"/>
    <property type="match status" value="1"/>
</dbReference>
<evidence type="ECO:0008006" key="5">
    <source>
        <dbReference type="Google" id="ProtNLM"/>
    </source>
</evidence>
<evidence type="ECO:0000313" key="3">
    <source>
        <dbReference type="EMBL" id="KEQ53538.1"/>
    </source>
</evidence>
<gene>
    <name evidence="3" type="ORF">BV95_02119</name>
</gene>
<dbReference type="eggNOG" id="ENOG5032WB1">
    <property type="taxonomic scope" value="Bacteria"/>
</dbReference>
<dbReference type="PATRIC" id="fig|46429.4.peg.2089"/>
<evidence type="ECO:0000259" key="1">
    <source>
        <dbReference type="Pfam" id="PF14231"/>
    </source>
</evidence>
<dbReference type="OrthoDB" id="8905397at2"/>
<proteinExistence type="predicted"/>
<organism evidence="3 4">
    <name type="scientific">Sphingobium chlorophenolicum</name>
    <dbReference type="NCBI Taxonomy" id="46429"/>
    <lineage>
        <taxon>Bacteria</taxon>
        <taxon>Pseudomonadati</taxon>
        <taxon>Pseudomonadota</taxon>
        <taxon>Alphaproteobacteria</taxon>
        <taxon>Sphingomonadales</taxon>
        <taxon>Sphingomonadaceae</taxon>
        <taxon>Sphingobium</taxon>
    </lineage>
</organism>
<dbReference type="Proteomes" id="UP000028411">
    <property type="component" value="Unassembled WGS sequence"/>
</dbReference>
<dbReference type="InterPro" id="IPR025951">
    <property type="entry name" value="GXWXG_dom"/>
</dbReference>
<sequence>MSATQELTAQQRFVEMVDKGELADYDTIKPLFLELEGATNEFMFGQWRGGNFRGETMVSNFYGKRFNTPEHCEPMLRTDDEGNVYAWGDWGEARLREVKYWDKVQSTVIYDDQPLMDYFRKVNDDLVIGLGDWKGKARGFFWLIRDRQAA</sequence>
<accession>A0A081REB5</accession>
<feature type="domain" description="DUF4334" evidence="2">
    <location>
        <begin position="91"/>
        <end position="144"/>
    </location>
</feature>
<feature type="domain" description="GXWXG" evidence="1">
    <location>
        <begin position="31"/>
        <end position="82"/>
    </location>
</feature>
<dbReference type="InterPro" id="IPR025568">
    <property type="entry name" value="DUF4334"/>
</dbReference>
<dbReference type="AlphaFoldDB" id="A0A081REB5"/>
<comment type="caution">
    <text evidence="3">The sequence shown here is derived from an EMBL/GenBank/DDBJ whole genome shotgun (WGS) entry which is preliminary data.</text>
</comment>
<protein>
    <recommendedName>
        <fullName evidence="5">DUF4334 domain-containing protein</fullName>
    </recommendedName>
</protein>
<evidence type="ECO:0000313" key="4">
    <source>
        <dbReference type="Proteomes" id="UP000028411"/>
    </source>
</evidence>
<evidence type="ECO:0000259" key="2">
    <source>
        <dbReference type="Pfam" id="PF14232"/>
    </source>
</evidence>
<reference evidence="3 4" key="1">
    <citation type="submission" date="2014-02" db="EMBL/GenBank/DDBJ databases">
        <title>Whole genome sequence of Sphingobium chlorophenolicum NBRC 16172.</title>
        <authorList>
            <person name="Gan H.M."/>
            <person name="Gan H.Y."/>
            <person name="Chew T.H."/>
            <person name="Savka M.A."/>
        </authorList>
    </citation>
    <scope>NUCLEOTIDE SEQUENCE [LARGE SCALE GENOMIC DNA]</scope>
    <source>
        <strain evidence="3 4">NBRC 16172</strain>
    </source>
</reference>